<feature type="compositionally biased region" description="Low complexity" evidence="10">
    <location>
        <begin position="98"/>
        <end position="113"/>
    </location>
</feature>
<dbReference type="EMBL" id="GG692403">
    <property type="protein sequence ID" value="EER30756.1"/>
    <property type="molecule type" value="Genomic_DNA"/>
</dbReference>
<comment type="catalytic activity">
    <reaction evidence="9">
        <text>Endonucleolytic cleavage to 5'-phosphomonoester.</text>
        <dbReference type="EC" id="3.1.26.4"/>
    </reaction>
</comment>
<keyword evidence="5 9" id="KW-0479">Metal-binding</keyword>
<evidence type="ECO:0000256" key="2">
    <source>
        <dbReference type="ARBA" id="ARBA00005300"/>
    </source>
</evidence>
<dbReference type="FunFam" id="3.40.970.10:FF:000001">
    <property type="entry name" value="Ribonuclease H1"/>
    <property type="match status" value="1"/>
</dbReference>
<keyword evidence="7 9" id="KW-0378">Hydrolase</keyword>
<dbReference type="GO" id="GO:0003676">
    <property type="term" value="F:nucleic acid binding"/>
    <property type="evidence" value="ECO:0007669"/>
    <property type="project" value="UniProtKB-UniRule"/>
</dbReference>
<evidence type="ECO:0000313" key="12">
    <source>
        <dbReference type="EMBL" id="EER30756.1"/>
    </source>
</evidence>
<sequence>MPYYAVAKGSKTGVYNNWSDCKAQVNGYSGASFKKFNTAAEANAFVSSGGNSSGGSSSGGYSRGGSSSSGYSRGYSGSSSSGYSGGYSGGNYSGGYSSSSISKPSSSKVTKSSRVYVDGASRGNGKSANAPSGYGVYWGPNDPRNAAVPLDKVDRGTSFKPTNQRAELRAINHALKDIHNDLKSGNASTKTEIHSDSRYAIRSVDEWSDKWAANGWKNSKGEPVANQELIKETVALKNSINKEYQARNWGDVEFVHVKGHSGNPGNEAADRLANQGADNYGKYK</sequence>
<comment type="similarity">
    <text evidence="2 9">Belongs to the RNase H family.</text>
</comment>
<dbReference type="InterPro" id="IPR037056">
    <property type="entry name" value="RNase_H1_N_sf"/>
</dbReference>
<dbReference type="EC" id="3.1.26.4" evidence="3 9"/>
<evidence type="ECO:0000256" key="4">
    <source>
        <dbReference type="ARBA" id="ARBA00022722"/>
    </source>
</evidence>
<dbReference type="VEuPathDB" id="FungiDB:CTRG_05752"/>
<dbReference type="GO" id="GO:0004523">
    <property type="term" value="F:RNA-DNA hybrid ribonuclease activity"/>
    <property type="evidence" value="ECO:0007669"/>
    <property type="project" value="UniProtKB-UniRule"/>
</dbReference>
<dbReference type="Gene3D" id="3.30.420.10">
    <property type="entry name" value="Ribonuclease H-like superfamily/Ribonuclease H"/>
    <property type="match status" value="1"/>
</dbReference>
<evidence type="ECO:0000256" key="3">
    <source>
        <dbReference type="ARBA" id="ARBA00012180"/>
    </source>
</evidence>
<dbReference type="GO" id="GO:0043137">
    <property type="term" value="P:DNA replication, removal of RNA primer"/>
    <property type="evidence" value="ECO:0007669"/>
    <property type="project" value="TreeGrafter"/>
</dbReference>
<feature type="compositionally biased region" description="Gly residues" evidence="10">
    <location>
        <begin position="51"/>
        <end position="63"/>
    </location>
</feature>
<dbReference type="InterPro" id="IPR036397">
    <property type="entry name" value="RNaseH_sf"/>
</dbReference>
<accession>C5MI59</accession>
<evidence type="ECO:0000259" key="11">
    <source>
        <dbReference type="PROSITE" id="PS50879"/>
    </source>
</evidence>
<dbReference type="InterPro" id="IPR012337">
    <property type="entry name" value="RNaseH-like_sf"/>
</dbReference>
<dbReference type="SUPFAM" id="SSF53098">
    <property type="entry name" value="Ribonuclease H-like"/>
    <property type="match status" value="1"/>
</dbReference>
<keyword evidence="6 9" id="KW-0255">Endonuclease</keyword>
<dbReference type="PANTHER" id="PTHR10642">
    <property type="entry name" value="RIBONUCLEASE H1"/>
    <property type="match status" value="1"/>
</dbReference>
<feature type="region of interest" description="Disordered" evidence="10">
    <location>
        <begin position="259"/>
        <end position="284"/>
    </location>
</feature>
<dbReference type="eggNOG" id="KOG3752">
    <property type="taxonomic scope" value="Eukaryota"/>
</dbReference>
<keyword evidence="8 9" id="KW-0460">Magnesium</keyword>
<dbReference type="PIRSF" id="PIRSF036852">
    <property type="entry name" value="Ribonuclease_H1_euk"/>
    <property type="match status" value="1"/>
</dbReference>
<keyword evidence="13" id="KW-1185">Reference proteome</keyword>
<evidence type="ECO:0000256" key="5">
    <source>
        <dbReference type="ARBA" id="ARBA00022723"/>
    </source>
</evidence>
<dbReference type="SUPFAM" id="SSF55658">
    <property type="entry name" value="L9 N-domain-like"/>
    <property type="match status" value="1"/>
</dbReference>
<dbReference type="Gene3D" id="3.40.970.10">
    <property type="entry name" value="Ribonuclease H1, N-terminal domain"/>
    <property type="match status" value="1"/>
</dbReference>
<dbReference type="InterPro" id="IPR009027">
    <property type="entry name" value="Ribosomal_bL9/RNase_H1_N"/>
</dbReference>
<organism evidence="12 13">
    <name type="scientific">Candida tropicalis (strain ATCC MYA-3404 / T1)</name>
    <name type="common">Yeast</name>
    <dbReference type="NCBI Taxonomy" id="294747"/>
    <lineage>
        <taxon>Eukaryota</taxon>
        <taxon>Fungi</taxon>
        <taxon>Dikarya</taxon>
        <taxon>Ascomycota</taxon>
        <taxon>Saccharomycotina</taxon>
        <taxon>Pichiomycetes</taxon>
        <taxon>Debaryomycetaceae</taxon>
        <taxon>Candida/Lodderomyces clade</taxon>
        <taxon>Candida</taxon>
    </lineage>
</organism>
<dbReference type="PANTHER" id="PTHR10642:SF30">
    <property type="entry name" value="RIBONUCLEASE H"/>
    <property type="match status" value="1"/>
</dbReference>
<dbReference type="AlphaFoldDB" id="C5MI59"/>
<dbReference type="InterPro" id="IPR002156">
    <property type="entry name" value="RNaseH_domain"/>
</dbReference>
<dbReference type="Proteomes" id="UP000002037">
    <property type="component" value="Unassembled WGS sequence"/>
</dbReference>
<dbReference type="GO" id="GO:0000287">
    <property type="term" value="F:magnesium ion binding"/>
    <property type="evidence" value="ECO:0007669"/>
    <property type="project" value="UniProtKB-UniRule"/>
</dbReference>
<proteinExistence type="inferred from homology"/>
<comment type="cofactor">
    <cofactor evidence="1 9">
        <name>Mg(2+)</name>
        <dbReference type="ChEBI" id="CHEBI:18420"/>
    </cofactor>
</comment>
<evidence type="ECO:0000256" key="1">
    <source>
        <dbReference type="ARBA" id="ARBA00001946"/>
    </source>
</evidence>
<dbReference type="InterPro" id="IPR011320">
    <property type="entry name" value="RNase_H1_N"/>
</dbReference>
<evidence type="ECO:0000256" key="8">
    <source>
        <dbReference type="ARBA" id="ARBA00022842"/>
    </source>
</evidence>
<keyword evidence="4 9" id="KW-0540">Nuclease</keyword>
<gene>
    <name evidence="12" type="ORF">CTRG_05752</name>
</gene>
<dbReference type="RefSeq" id="XP_002551454.1">
    <property type="nucleotide sequence ID" value="XM_002551408.1"/>
</dbReference>
<feature type="domain" description="RNase H type-1" evidence="11">
    <location>
        <begin position="109"/>
        <end position="278"/>
    </location>
</feature>
<dbReference type="InterPro" id="IPR017067">
    <property type="entry name" value="RNase_H1_euk"/>
</dbReference>
<feature type="compositionally biased region" description="Low complexity" evidence="10">
    <location>
        <begin position="64"/>
        <end position="82"/>
    </location>
</feature>
<dbReference type="Pfam" id="PF00075">
    <property type="entry name" value="RNase_H"/>
    <property type="match status" value="1"/>
</dbReference>
<comment type="function">
    <text evidence="9">Endonuclease that specifically degrades the RNA of RNA-DNA hybrids.</text>
</comment>
<dbReference type="InterPro" id="IPR050092">
    <property type="entry name" value="RNase_H"/>
</dbReference>
<dbReference type="KEGG" id="ctp:CTRG_05752"/>
<name>C5MI59_CANTT</name>
<evidence type="ECO:0000256" key="10">
    <source>
        <dbReference type="SAM" id="MobiDB-lite"/>
    </source>
</evidence>
<dbReference type="GeneID" id="8300968"/>
<dbReference type="HOGENOM" id="CLU_030894_0_2_1"/>
<evidence type="ECO:0000256" key="9">
    <source>
        <dbReference type="PIRNR" id="PIRNR036852"/>
    </source>
</evidence>
<evidence type="ECO:0000256" key="6">
    <source>
        <dbReference type="ARBA" id="ARBA00022759"/>
    </source>
</evidence>
<feature type="region of interest" description="Disordered" evidence="10">
    <location>
        <begin position="47"/>
        <end position="82"/>
    </location>
</feature>
<dbReference type="PROSITE" id="PS50879">
    <property type="entry name" value="RNASE_H_1"/>
    <property type="match status" value="1"/>
</dbReference>
<feature type="region of interest" description="Disordered" evidence="10">
    <location>
        <begin position="98"/>
        <end position="131"/>
    </location>
</feature>
<protein>
    <recommendedName>
        <fullName evidence="3 9">Ribonuclease H</fullName>
        <shortName evidence="9">RNase H</shortName>
        <ecNumber evidence="3 9">3.1.26.4</ecNumber>
    </recommendedName>
</protein>
<reference evidence="12 13" key="1">
    <citation type="journal article" date="2009" name="Nature">
        <title>Evolution of pathogenicity and sexual reproduction in eight Candida genomes.</title>
        <authorList>
            <person name="Butler G."/>
            <person name="Rasmussen M.D."/>
            <person name="Lin M.F."/>
            <person name="Santos M.A."/>
            <person name="Sakthikumar S."/>
            <person name="Munro C.A."/>
            <person name="Rheinbay E."/>
            <person name="Grabherr M."/>
            <person name="Forche A."/>
            <person name="Reedy J.L."/>
            <person name="Agrafioti I."/>
            <person name="Arnaud M.B."/>
            <person name="Bates S."/>
            <person name="Brown A.J."/>
            <person name="Brunke S."/>
            <person name="Costanzo M.C."/>
            <person name="Fitzpatrick D.A."/>
            <person name="de Groot P.W."/>
            <person name="Harris D."/>
            <person name="Hoyer L.L."/>
            <person name="Hube B."/>
            <person name="Klis F.M."/>
            <person name="Kodira C."/>
            <person name="Lennard N."/>
            <person name="Logue M.E."/>
            <person name="Martin R."/>
            <person name="Neiman A.M."/>
            <person name="Nikolaou E."/>
            <person name="Quail M.A."/>
            <person name="Quinn J."/>
            <person name="Santos M.C."/>
            <person name="Schmitzberger F.F."/>
            <person name="Sherlock G."/>
            <person name="Shah P."/>
            <person name="Silverstein K.A."/>
            <person name="Skrzypek M.S."/>
            <person name="Soll D."/>
            <person name="Staggs R."/>
            <person name="Stansfield I."/>
            <person name="Stumpf M.P."/>
            <person name="Sudbery P.E."/>
            <person name="Srikantha T."/>
            <person name="Zeng Q."/>
            <person name="Berman J."/>
            <person name="Berriman M."/>
            <person name="Heitman J."/>
            <person name="Gow N.A."/>
            <person name="Lorenz M.C."/>
            <person name="Birren B.W."/>
            <person name="Kellis M."/>
            <person name="Cuomo C.A."/>
        </authorList>
    </citation>
    <scope>NUCLEOTIDE SEQUENCE [LARGE SCALE GENOMIC DNA]</scope>
    <source>
        <strain evidence="13">ATCC MYA-3404 / T1</strain>
    </source>
</reference>
<dbReference type="Pfam" id="PF01693">
    <property type="entry name" value="Cauli_VI"/>
    <property type="match status" value="1"/>
</dbReference>
<dbReference type="OrthoDB" id="407198at2759"/>
<evidence type="ECO:0000256" key="7">
    <source>
        <dbReference type="ARBA" id="ARBA00022801"/>
    </source>
</evidence>
<evidence type="ECO:0000313" key="13">
    <source>
        <dbReference type="Proteomes" id="UP000002037"/>
    </source>
</evidence>
<dbReference type="CDD" id="cd09280">
    <property type="entry name" value="RNase_HI_eukaryote_like"/>
    <property type="match status" value="1"/>
</dbReference>
<dbReference type="STRING" id="294747.C5MI59"/>